<feature type="compositionally biased region" description="Basic and acidic residues" evidence="1">
    <location>
        <begin position="1"/>
        <end position="13"/>
    </location>
</feature>
<feature type="compositionally biased region" description="Basic and acidic residues" evidence="1">
    <location>
        <begin position="145"/>
        <end position="159"/>
    </location>
</feature>
<feature type="compositionally biased region" description="Acidic residues" evidence="1">
    <location>
        <begin position="280"/>
        <end position="294"/>
    </location>
</feature>
<dbReference type="Gene3D" id="2.60.40.290">
    <property type="match status" value="1"/>
</dbReference>
<feature type="compositionally biased region" description="Basic and acidic residues" evidence="1">
    <location>
        <begin position="355"/>
        <end position="367"/>
    </location>
</feature>
<organism evidence="3 4">
    <name type="scientific">Spongiactinospora rosea</name>
    <dbReference type="NCBI Taxonomy" id="2248750"/>
    <lineage>
        <taxon>Bacteria</taxon>
        <taxon>Bacillati</taxon>
        <taxon>Actinomycetota</taxon>
        <taxon>Actinomycetes</taxon>
        <taxon>Streptosporangiales</taxon>
        <taxon>Streptosporangiaceae</taxon>
        <taxon>Spongiactinospora</taxon>
    </lineage>
</organism>
<dbReference type="EMBL" id="QMEY01000012">
    <property type="protein sequence ID" value="RBQ17382.1"/>
    <property type="molecule type" value="Genomic_DNA"/>
</dbReference>
<evidence type="ECO:0000259" key="2">
    <source>
        <dbReference type="SMART" id="SM00637"/>
    </source>
</evidence>
<dbReference type="SMART" id="SM00637">
    <property type="entry name" value="CBD_II"/>
    <property type="match status" value="1"/>
</dbReference>
<name>A0A366LW09_9ACTN</name>
<dbReference type="AlphaFoldDB" id="A0A366LW09"/>
<dbReference type="GO" id="GO:0005975">
    <property type="term" value="P:carbohydrate metabolic process"/>
    <property type="evidence" value="ECO:0007669"/>
    <property type="project" value="InterPro"/>
</dbReference>
<feature type="compositionally biased region" description="Basic and acidic residues" evidence="1">
    <location>
        <begin position="69"/>
        <end position="79"/>
    </location>
</feature>
<gene>
    <name evidence="3" type="ORF">DP939_25990</name>
</gene>
<feature type="compositionally biased region" description="Low complexity" evidence="1">
    <location>
        <begin position="264"/>
        <end position="279"/>
    </location>
</feature>
<feature type="compositionally biased region" description="Basic and acidic residues" evidence="1">
    <location>
        <begin position="321"/>
        <end position="335"/>
    </location>
</feature>
<keyword evidence="4" id="KW-1185">Reference proteome</keyword>
<dbReference type="InterPro" id="IPR001919">
    <property type="entry name" value="CBD2"/>
</dbReference>
<feature type="region of interest" description="Disordered" evidence="1">
    <location>
        <begin position="1"/>
        <end position="226"/>
    </location>
</feature>
<comment type="caution">
    <text evidence="3">The sequence shown here is derived from an EMBL/GenBank/DDBJ whole genome shotgun (WGS) entry which is preliminary data.</text>
</comment>
<dbReference type="GO" id="GO:0004553">
    <property type="term" value="F:hydrolase activity, hydrolyzing O-glycosyl compounds"/>
    <property type="evidence" value="ECO:0007669"/>
    <property type="project" value="InterPro"/>
</dbReference>
<evidence type="ECO:0000313" key="3">
    <source>
        <dbReference type="EMBL" id="RBQ17382.1"/>
    </source>
</evidence>
<dbReference type="GO" id="GO:0030247">
    <property type="term" value="F:polysaccharide binding"/>
    <property type="evidence" value="ECO:0007669"/>
    <property type="project" value="InterPro"/>
</dbReference>
<protein>
    <recommendedName>
        <fullName evidence="2">CBM2 domain-containing protein</fullName>
    </recommendedName>
</protein>
<accession>A0A366LW09</accession>
<feature type="domain" description="CBM2" evidence="2">
    <location>
        <begin position="396"/>
        <end position="488"/>
    </location>
</feature>
<dbReference type="Proteomes" id="UP000253303">
    <property type="component" value="Unassembled WGS sequence"/>
</dbReference>
<feature type="compositionally biased region" description="Low complexity" evidence="1">
    <location>
        <begin position="96"/>
        <end position="109"/>
    </location>
</feature>
<feature type="region of interest" description="Disordered" evidence="1">
    <location>
        <begin position="254"/>
        <end position="392"/>
    </location>
</feature>
<sequence length="491" mass="52147">MGRHGTEGSEPQRRRGRRRSHEDDLTPPVEATGPHEPVSPRRLPEDDDVAEWTAEWRLPDDGNALGEPPGRHEWPEIAEARTGQWAPGPQQEEAPHGAPGPAPATAEWPDVAGVEHTAAYDVRHEEYGEPPASEPFPADDPEAASPHDSHDSYERRPPPPDRLVYSPHRSAGAGGDTSGDTTVSGQTERTGFLGSGWQGDDDDSSPGPYKGVWGGEKPAAEPRKRGRVAVLSVAAVVALLGGSVAGVQIMTRSAEAPTATKLVTAPSTSATPSTFSEPAETPEEEAEPTAEETGEPAKKPKTSAPPQSTQTAAPRRTQRPRATEEPRPKKTRTPDNLDNQETPPRDTKPTGSPRQTEEPRVRDDENRPAPPSAQPTTGPTGPPDGGGLDSRNDNIVEIDVNLFGRLAGYSAELSIANASATDLTGVTLDLAVSGRVTKVEGADWDYSDGTLTLRLPRAIPAGGRVSVEYRALGRSKAPSSCEVTGITCLLR</sequence>
<reference evidence="3 4" key="1">
    <citation type="submission" date="2018-06" db="EMBL/GenBank/DDBJ databases">
        <title>Sphaerisporangium craniellae sp. nov., isolated from a marine sponge in the South China Sea.</title>
        <authorList>
            <person name="Li L."/>
        </authorList>
    </citation>
    <scope>NUCLEOTIDE SEQUENCE [LARGE SCALE GENOMIC DNA]</scope>
    <source>
        <strain evidence="3 4">LHW63015</strain>
    </source>
</reference>
<dbReference type="InterPro" id="IPR012291">
    <property type="entry name" value="CBM2_carb-bd_dom_sf"/>
</dbReference>
<evidence type="ECO:0000313" key="4">
    <source>
        <dbReference type="Proteomes" id="UP000253303"/>
    </source>
</evidence>
<evidence type="ECO:0000256" key="1">
    <source>
        <dbReference type="SAM" id="MobiDB-lite"/>
    </source>
</evidence>
<proteinExistence type="predicted"/>